<name>A0A845S9R8_9GAMM</name>
<keyword evidence="3" id="KW-1185">Reference proteome</keyword>
<accession>A0A845S9R8</accession>
<reference evidence="2 3" key="1">
    <citation type="submission" date="2019-12" db="EMBL/GenBank/DDBJ databases">
        <authorList>
            <person name="Lee S.D."/>
        </authorList>
    </citation>
    <scope>NUCLEOTIDE SEQUENCE [LARGE SCALE GENOMIC DNA]</scope>
    <source>
        <strain evidence="2 3">SAP-6</strain>
    </source>
</reference>
<dbReference type="RefSeq" id="WP_162364173.1">
    <property type="nucleotide sequence ID" value="NZ_WUBS01000001.1"/>
</dbReference>
<keyword evidence="1" id="KW-0732">Signal</keyword>
<evidence type="ECO:0000313" key="2">
    <source>
        <dbReference type="EMBL" id="NDL61503.1"/>
    </source>
</evidence>
<dbReference type="AlphaFoldDB" id="A0A845S9R8"/>
<feature type="signal peptide" evidence="1">
    <location>
        <begin position="1"/>
        <end position="21"/>
    </location>
</feature>
<dbReference type="EMBL" id="WUBS01000001">
    <property type="protein sequence ID" value="NDL61503.1"/>
    <property type="molecule type" value="Genomic_DNA"/>
</dbReference>
<organism evidence="2 3">
    <name type="scientific">Acerihabitans arboris</name>
    <dbReference type="NCBI Taxonomy" id="2691583"/>
    <lineage>
        <taxon>Bacteria</taxon>
        <taxon>Pseudomonadati</taxon>
        <taxon>Pseudomonadota</taxon>
        <taxon>Gammaproteobacteria</taxon>
        <taxon>Enterobacterales</taxon>
        <taxon>Pectobacteriaceae</taxon>
        <taxon>Acerihabitans</taxon>
    </lineage>
</organism>
<comment type="caution">
    <text evidence="2">The sequence shown here is derived from an EMBL/GenBank/DDBJ whole genome shotgun (WGS) entry which is preliminary data.</text>
</comment>
<evidence type="ECO:0000313" key="3">
    <source>
        <dbReference type="Proteomes" id="UP000461443"/>
    </source>
</evidence>
<evidence type="ECO:0000256" key="1">
    <source>
        <dbReference type="SAM" id="SignalP"/>
    </source>
</evidence>
<dbReference type="PROSITE" id="PS51257">
    <property type="entry name" value="PROKAR_LIPOPROTEIN"/>
    <property type="match status" value="1"/>
</dbReference>
<sequence>MKLKIMITMVLAVLITGCANAPRFAVPGRSAQSTYLSQVASPGCLGAASINPTLTPPALYQGMVSCIKAGRNNDGVLLFALAGTYSYFDALRLDTDAARQAHSSMLGEALKMINANQQQAFWQSANGALGDRQQLAALCRQIDAIGKPVYFPQYVMQPSRIGRGAAMPANTDQLWKTAMNSYLHCATDVMSIR</sequence>
<proteinExistence type="predicted"/>
<protein>
    <submittedName>
        <fullName evidence="2">Uncharacterized protein</fullName>
    </submittedName>
</protein>
<reference evidence="2 3" key="2">
    <citation type="submission" date="2020-02" db="EMBL/GenBank/DDBJ databases">
        <title>The new genus of Enterobacteriales.</title>
        <authorList>
            <person name="Kim I.S."/>
        </authorList>
    </citation>
    <scope>NUCLEOTIDE SEQUENCE [LARGE SCALE GENOMIC DNA]</scope>
    <source>
        <strain evidence="2 3">SAP-6</strain>
    </source>
</reference>
<gene>
    <name evidence="2" type="ORF">GRH90_01810</name>
</gene>
<feature type="chain" id="PRO_5033021987" evidence="1">
    <location>
        <begin position="22"/>
        <end position="193"/>
    </location>
</feature>
<dbReference type="Proteomes" id="UP000461443">
    <property type="component" value="Unassembled WGS sequence"/>
</dbReference>